<keyword evidence="4 12" id="KW-0418">Kinase</keyword>
<dbReference type="Pfam" id="PF07714">
    <property type="entry name" value="PK_Tyr_Ser-Thr"/>
    <property type="match status" value="1"/>
</dbReference>
<dbReference type="GO" id="GO:0004714">
    <property type="term" value="F:transmembrane receptor protein tyrosine kinase activity"/>
    <property type="evidence" value="ECO:0007669"/>
    <property type="project" value="UniProtKB-EC"/>
</dbReference>
<dbReference type="SMART" id="SM00219">
    <property type="entry name" value="TyrKc"/>
    <property type="match status" value="1"/>
</dbReference>
<dbReference type="GO" id="GO:0005524">
    <property type="term" value="F:ATP binding"/>
    <property type="evidence" value="ECO:0007669"/>
    <property type="project" value="UniProtKB-UniRule"/>
</dbReference>
<protein>
    <submittedName>
        <fullName evidence="12">Tyrosine-protein kinase receptor UFO</fullName>
    </submittedName>
</protein>
<dbReference type="SUPFAM" id="SSF56112">
    <property type="entry name" value="Protein kinase-like (PK-like)"/>
    <property type="match status" value="1"/>
</dbReference>
<dbReference type="Gene3D" id="1.10.510.10">
    <property type="entry name" value="Transferase(Phosphotransferase) domain 1"/>
    <property type="match status" value="1"/>
</dbReference>
<dbReference type="InterPro" id="IPR020635">
    <property type="entry name" value="Tyr_kinase_cat_dom"/>
</dbReference>
<evidence type="ECO:0000256" key="5">
    <source>
        <dbReference type="ARBA" id="ARBA00022840"/>
    </source>
</evidence>
<feature type="binding site" evidence="8">
    <location>
        <position position="252"/>
    </location>
    <ligand>
        <name>ATP</name>
        <dbReference type="ChEBI" id="CHEBI:30616"/>
    </ligand>
</feature>
<keyword evidence="10" id="KW-0812">Transmembrane</keyword>
<keyword evidence="6" id="KW-0829">Tyrosine-protein kinase</keyword>
<dbReference type="InterPro" id="IPR001245">
    <property type="entry name" value="Ser-Thr/Tyr_kinase_cat_dom"/>
</dbReference>
<keyword evidence="5 8" id="KW-0067">ATP-binding</keyword>
<proteinExistence type="predicted"/>
<evidence type="ECO:0000256" key="2">
    <source>
        <dbReference type="ARBA" id="ARBA00022679"/>
    </source>
</evidence>
<dbReference type="AlphaFoldDB" id="A0AA35WAC4"/>
<dbReference type="PRINTS" id="PR00109">
    <property type="entry name" value="TYRKINASE"/>
</dbReference>
<dbReference type="InterPro" id="IPR011009">
    <property type="entry name" value="Kinase-like_dom_sf"/>
</dbReference>
<comment type="catalytic activity">
    <reaction evidence="7">
        <text>L-tyrosyl-[protein] + ATP = O-phospho-L-tyrosyl-[protein] + ADP + H(+)</text>
        <dbReference type="Rhea" id="RHEA:10596"/>
        <dbReference type="Rhea" id="RHEA-COMP:10136"/>
        <dbReference type="Rhea" id="RHEA-COMP:20101"/>
        <dbReference type="ChEBI" id="CHEBI:15378"/>
        <dbReference type="ChEBI" id="CHEBI:30616"/>
        <dbReference type="ChEBI" id="CHEBI:46858"/>
        <dbReference type="ChEBI" id="CHEBI:61978"/>
        <dbReference type="ChEBI" id="CHEBI:456216"/>
        <dbReference type="EC" id="2.7.10.1"/>
    </reaction>
</comment>
<dbReference type="InterPro" id="IPR008266">
    <property type="entry name" value="Tyr_kinase_AS"/>
</dbReference>
<dbReference type="Proteomes" id="UP001174909">
    <property type="component" value="Unassembled WGS sequence"/>
</dbReference>
<accession>A0AA35WAC4</accession>
<dbReference type="InterPro" id="IPR017441">
    <property type="entry name" value="Protein_kinase_ATP_BS"/>
</dbReference>
<dbReference type="PROSITE" id="PS00107">
    <property type="entry name" value="PROTEIN_KINASE_ATP"/>
    <property type="match status" value="1"/>
</dbReference>
<dbReference type="GO" id="GO:0007169">
    <property type="term" value="P:cell surface receptor protein tyrosine kinase signaling pathway"/>
    <property type="evidence" value="ECO:0007669"/>
    <property type="project" value="TreeGrafter"/>
</dbReference>
<evidence type="ECO:0000256" key="3">
    <source>
        <dbReference type="ARBA" id="ARBA00022741"/>
    </source>
</evidence>
<organism evidence="12 13">
    <name type="scientific">Geodia barretti</name>
    <name type="common">Barrett's horny sponge</name>
    <dbReference type="NCBI Taxonomy" id="519541"/>
    <lineage>
        <taxon>Eukaryota</taxon>
        <taxon>Metazoa</taxon>
        <taxon>Porifera</taxon>
        <taxon>Demospongiae</taxon>
        <taxon>Heteroscleromorpha</taxon>
        <taxon>Tetractinellida</taxon>
        <taxon>Astrophorina</taxon>
        <taxon>Geodiidae</taxon>
        <taxon>Geodia</taxon>
    </lineage>
</organism>
<keyword evidence="3 8" id="KW-0547">Nucleotide-binding</keyword>
<keyword evidence="10" id="KW-0472">Membrane</keyword>
<evidence type="ECO:0000256" key="10">
    <source>
        <dbReference type="SAM" id="Phobius"/>
    </source>
</evidence>
<sequence length="542" mass="60828">VSVWYERTSYTISQQNDNVTICVISTSPGIEEMFTIDITNNRTANSSLIEQSTYSLDFVVNESNSNATECYTISVDFEATDICEYFLCNTEEIVSMLNVDETVGHVQLNRSMTSVIIEPPLICECIDPPPTPLSSSDDITIAATIPSLVLVIAAVGIVVVIIVYRKWTKKQELILKQIQLEEDKENVTLSDHYSVVRTSVLSEQLRQELSEKRMLFSKNELELSSTVGQGESGQVYKGYLNTALGKELVAVKTGKALCSASDAERLVKEVSTMLLFKHTNVMSLVGVCLNGDIPLLIMPFMSNGNVLEFVKHHREELLCIDAIEIQVVSARKTLLKISHQISKGMEYLALEKFVHRDLAARNCMIDRDGVIKVADFGLTEDMYGTNYFRREKGEGGSEEKVPIRWMAPESIEEDIYTEATDVWSFGVTVWEIFTCGRIPYTGIPAMFILKELQAGQRLERPDNEACLGEVYEIMMSCWSLDCHARPLFKDLVGRLSDLLERESDYLELSAQSLCWKETVSHTPPPSSPPTEQETAITEEEPI</sequence>
<name>A0AA35WAC4_GEOBA</name>
<feature type="region of interest" description="Disordered" evidence="9">
    <location>
        <begin position="518"/>
        <end position="542"/>
    </location>
</feature>
<evidence type="ECO:0000256" key="7">
    <source>
        <dbReference type="ARBA" id="ARBA00051243"/>
    </source>
</evidence>
<evidence type="ECO:0000256" key="1">
    <source>
        <dbReference type="ARBA" id="ARBA00004167"/>
    </source>
</evidence>
<dbReference type="CDD" id="cd00192">
    <property type="entry name" value="PTKc"/>
    <property type="match status" value="1"/>
</dbReference>
<feature type="non-terminal residue" evidence="12">
    <location>
        <position position="1"/>
    </location>
</feature>
<evidence type="ECO:0000313" key="12">
    <source>
        <dbReference type="EMBL" id="CAI8013254.1"/>
    </source>
</evidence>
<dbReference type="PANTHER" id="PTHR24416">
    <property type="entry name" value="TYROSINE-PROTEIN KINASE RECEPTOR"/>
    <property type="match status" value="1"/>
</dbReference>
<keyword evidence="13" id="KW-1185">Reference proteome</keyword>
<dbReference type="InterPro" id="IPR000719">
    <property type="entry name" value="Prot_kinase_dom"/>
</dbReference>
<comment type="caution">
    <text evidence="12">The sequence shown here is derived from an EMBL/GenBank/DDBJ whole genome shotgun (WGS) entry which is preliminary data.</text>
</comment>
<reference evidence="12" key="1">
    <citation type="submission" date="2023-03" db="EMBL/GenBank/DDBJ databases">
        <authorList>
            <person name="Steffen K."/>
            <person name="Cardenas P."/>
        </authorList>
    </citation>
    <scope>NUCLEOTIDE SEQUENCE</scope>
</reference>
<dbReference type="PROSITE" id="PS00109">
    <property type="entry name" value="PROTEIN_KINASE_TYR"/>
    <property type="match status" value="1"/>
</dbReference>
<evidence type="ECO:0000256" key="9">
    <source>
        <dbReference type="SAM" id="MobiDB-lite"/>
    </source>
</evidence>
<dbReference type="EMBL" id="CASHTH010001249">
    <property type="protein sequence ID" value="CAI8013254.1"/>
    <property type="molecule type" value="Genomic_DNA"/>
</dbReference>
<dbReference type="PANTHER" id="PTHR24416:SF611">
    <property type="entry name" value="TYROSINE-PROTEIN KINASE TRANSMEMBRANE RECEPTOR ROR"/>
    <property type="match status" value="1"/>
</dbReference>
<dbReference type="Gene3D" id="3.30.200.20">
    <property type="entry name" value="Phosphorylase Kinase, domain 1"/>
    <property type="match status" value="1"/>
</dbReference>
<keyword evidence="12" id="KW-0675">Receptor</keyword>
<evidence type="ECO:0000256" key="4">
    <source>
        <dbReference type="ARBA" id="ARBA00022777"/>
    </source>
</evidence>
<evidence type="ECO:0000256" key="6">
    <source>
        <dbReference type="ARBA" id="ARBA00023137"/>
    </source>
</evidence>
<feature type="domain" description="Protein kinase" evidence="11">
    <location>
        <begin position="221"/>
        <end position="499"/>
    </location>
</feature>
<comment type="subcellular location">
    <subcellularLocation>
        <location evidence="1">Membrane</location>
        <topology evidence="1">Single-pass membrane protein</topology>
    </subcellularLocation>
</comment>
<evidence type="ECO:0000313" key="13">
    <source>
        <dbReference type="Proteomes" id="UP001174909"/>
    </source>
</evidence>
<keyword evidence="10" id="KW-1133">Transmembrane helix</keyword>
<dbReference type="InterPro" id="IPR050122">
    <property type="entry name" value="RTK"/>
</dbReference>
<dbReference type="GO" id="GO:0043235">
    <property type="term" value="C:receptor complex"/>
    <property type="evidence" value="ECO:0007669"/>
    <property type="project" value="TreeGrafter"/>
</dbReference>
<dbReference type="FunFam" id="1.10.510.10:FF:000554">
    <property type="entry name" value="Predicted protein"/>
    <property type="match status" value="1"/>
</dbReference>
<gene>
    <name evidence="12" type="ORF">GBAR_LOCUS8433</name>
</gene>
<keyword evidence="2" id="KW-0808">Transferase</keyword>
<dbReference type="PROSITE" id="PS50011">
    <property type="entry name" value="PROTEIN_KINASE_DOM"/>
    <property type="match status" value="1"/>
</dbReference>
<feature type="transmembrane region" description="Helical" evidence="10">
    <location>
        <begin position="139"/>
        <end position="164"/>
    </location>
</feature>
<evidence type="ECO:0000256" key="8">
    <source>
        <dbReference type="PROSITE-ProRule" id="PRU10141"/>
    </source>
</evidence>
<evidence type="ECO:0000259" key="11">
    <source>
        <dbReference type="PROSITE" id="PS50011"/>
    </source>
</evidence>
<dbReference type="GO" id="GO:0005886">
    <property type="term" value="C:plasma membrane"/>
    <property type="evidence" value="ECO:0007669"/>
    <property type="project" value="TreeGrafter"/>
</dbReference>